<keyword evidence="1" id="KW-0732">Signal</keyword>
<protein>
    <submittedName>
        <fullName evidence="2">Uncharacterized protein</fullName>
    </submittedName>
</protein>
<dbReference type="Proteomes" id="UP000070700">
    <property type="component" value="Unassembled WGS sequence"/>
</dbReference>
<feature type="signal peptide" evidence="1">
    <location>
        <begin position="1"/>
        <end position="20"/>
    </location>
</feature>
<evidence type="ECO:0000313" key="2">
    <source>
        <dbReference type="EMBL" id="KUJ15239.1"/>
    </source>
</evidence>
<dbReference type="InParanoid" id="A0A194X595"/>
<proteinExistence type="predicted"/>
<feature type="chain" id="PRO_5008267856" evidence="1">
    <location>
        <begin position="21"/>
        <end position="148"/>
    </location>
</feature>
<evidence type="ECO:0000313" key="3">
    <source>
        <dbReference type="Proteomes" id="UP000070700"/>
    </source>
</evidence>
<gene>
    <name evidence="2" type="ORF">LY89DRAFT_107032</name>
</gene>
<organism evidence="2 3">
    <name type="scientific">Mollisia scopiformis</name>
    <name type="common">Conifer needle endophyte fungus</name>
    <name type="synonym">Phialocephala scopiformis</name>
    <dbReference type="NCBI Taxonomy" id="149040"/>
    <lineage>
        <taxon>Eukaryota</taxon>
        <taxon>Fungi</taxon>
        <taxon>Dikarya</taxon>
        <taxon>Ascomycota</taxon>
        <taxon>Pezizomycotina</taxon>
        <taxon>Leotiomycetes</taxon>
        <taxon>Helotiales</taxon>
        <taxon>Mollisiaceae</taxon>
        <taxon>Mollisia</taxon>
    </lineage>
</organism>
<name>A0A194X595_MOLSC</name>
<dbReference type="RefSeq" id="XP_018069594.1">
    <property type="nucleotide sequence ID" value="XM_018205048.1"/>
</dbReference>
<dbReference type="KEGG" id="psco:LY89DRAFT_107032"/>
<reference evidence="2 3" key="1">
    <citation type="submission" date="2015-10" db="EMBL/GenBank/DDBJ databases">
        <title>Full genome of DAOMC 229536 Phialocephala scopiformis, a fungal endophyte of spruce producing the potent anti-insectan compound rugulosin.</title>
        <authorList>
            <consortium name="DOE Joint Genome Institute"/>
            <person name="Walker A.K."/>
            <person name="Frasz S.L."/>
            <person name="Seifert K.A."/>
            <person name="Miller J.D."/>
            <person name="Mondo S.J."/>
            <person name="Labutti K."/>
            <person name="Lipzen A."/>
            <person name="Dockter R."/>
            <person name="Kennedy M."/>
            <person name="Grigoriev I.V."/>
            <person name="Spatafora J.W."/>
        </authorList>
    </citation>
    <scope>NUCLEOTIDE SEQUENCE [LARGE SCALE GENOMIC DNA]</scope>
    <source>
        <strain evidence="2 3">CBS 120377</strain>
    </source>
</reference>
<dbReference type="EMBL" id="KQ947418">
    <property type="protein sequence ID" value="KUJ15239.1"/>
    <property type="molecule type" value="Genomic_DNA"/>
</dbReference>
<sequence>MQFPTTTAVFLSALLSTIAAAPAPQTTVTPGAPTTWEVTNFNLGCSPAGCTYSFTISGPATVDVGSAFTTQCTGTDLQDKFVACADPKVTSNLVPETTGLILSVIREGPAAAGGPVGIMSGNATAAASGEPALENFSIPAYFYGDIAS</sequence>
<dbReference type="OrthoDB" id="3490397at2759"/>
<keyword evidence="3" id="KW-1185">Reference proteome</keyword>
<dbReference type="AlphaFoldDB" id="A0A194X595"/>
<evidence type="ECO:0000256" key="1">
    <source>
        <dbReference type="SAM" id="SignalP"/>
    </source>
</evidence>
<accession>A0A194X595</accession>
<dbReference type="GeneID" id="28814774"/>